<reference evidence="1 2" key="1">
    <citation type="journal article" date="2021" name="Elife">
        <title>Chloroplast acquisition without the gene transfer in kleptoplastic sea slugs, Plakobranchus ocellatus.</title>
        <authorList>
            <person name="Maeda T."/>
            <person name="Takahashi S."/>
            <person name="Yoshida T."/>
            <person name="Shimamura S."/>
            <person name="Takaki Y."/>
            <person name="Nagai Y."/>
            <person name="Toyoda A."/>
            <person name="Suzuki Y."/>
            <person name="Arimoto A."/>
            <person name="Ishii H."/>
            <person name="Satoh N."/>
            <person name="Nishiyama T."/>
            <person name="Hasebe M."/>
            <person name="Maruyama T."/>
            <person name="Minagawa J."/>
            <person name="Obokata J."/>
            <person name="Shigenobu S."/>
        </authorList>
    </citation>
    <scope>NUCLEOTIDE SEQUENCE [LARGE SCALE GENOMIC DNA]</scope>
</reference>
<sequence>MANTLEVSPITVDDIAYFMDRMQFDLALRKTSCWAQYKMESPHLSTWTNCSTPPSPVNGCERPLTLEGPTLTTPDCSRDPIEFPNRPTNFTNGCLQPKDETTGKGVSTSRLLTVVHFILFVKCSRCKLFQYPFMPEDHRRPNVVCAEDRVIKCRRKR</sequence>
<dbReference type="EMBL" id="BMAT01007491">
    <property type="protein sequence ID" value="GFR65468.1"/>
    <property type="molecule type" value="Genomic_DNA"/>
</dbReference>
<dbReference type="AlphaFoldDB" id="A0AAV4EWJ6"/>
<comment type="caution">
    <text evidence="1">The sequence shown here is derived from an EMBL/GenBank/DDBJ whole genome shotgun (WGS) entry which is preliminary data.</text>
</comment>
<evidence type="ECO:0000313" key="1">
    <source>
        <dbReference type="EMBL" id="GFR65468.1"/>
    </source>
</evidence>
<dbReference type="Proteomes" id="UP000762676">
    <property type="component" value="Unassembled WGS sequence"/>
</dbReference>
<proteinExistence type="predicted"/>
<protein>
    <submittedName>
        <fullName evidence="1">Uncharacterized protein</fullName>
    </submittedName>
</protein>
<organism evidence="1 2">
    <name type="scientific">Elysia marginata</name>
    <dbReference type="NCBI Taxonomy" id="1093978"/>
    <lineage>
        <taxon>Eukaryota</taxon>
        <taxon>Metazoa</taxon>
        <taxon>Spiralia</taxon>
        <taxon>Lophotrochozoa</taxon>
        <taxon>Mollusca</taxon>
        <taxon>Gastropoda</taxon>
        <taxon>Heterobranchia</taxon>
        <taxon>Euthyneura</taxon>
        <taxon>Panpulmonata</taxon>
        <taxon>Sacoglossa</taxon>
        <taxon>Placobranchoidea</taxon>
        <taxon>Plakobranchidae</taxon>
        <taxon>Elysia</taxon>
    </lineage>
</organism>
<accession>A0AAV4EWJ6</accession>
<name>A0AAV4EWJ6_9GAST</name>
<gene>
    <name evidence="1" type="ORF">ElyMa_003658900</name>
</gene>
<evidence type="ECO:0000313" key="2">
    <source>
        <dbReference type="Proteomes" id="UP000762676"/>
    </source>
</evidence>
<keyword evidence="2" id="KW-1185">Reference proteome</keyword>